<organism evidence="2 3">
    <name type="scientific">Streptomyces djakartensis</name>
    <dbReference type="NCBI Taxonomy" id="68193"/>
    <lineage>
        <taxon>Bacteria</taxon>
        <taxon>Bacillati</taxon>
        <taxon>Actinomycetota</taxon>
        <taxon>Actinomycetes</taxon>
        <taxon>Kitasatosporales</taxon>
        <taxon>Streptomycetaceae</taxon>
        <taxon>Streptomyces</taxon>
    </lineage>
</organism>
<proteinExistence type="predicted"/>
<dbReference type="EMBL" id="BMWE01000029">
    <property type="protein sequence ID" value="GGY48835.1"/>
    <property type="molecule type" value="Genomic_DNA"/>
</dbReference>
<feature type="compositionally biased region" description="Polar residues" evidence="1">
    <location>
        <begin position="1"/>
        <end position="14"/>
    </location>
</feature>
<reference evidence="3" key="1">
    <citation type="journal article" date="2019" name="Int. J. Syst. Evol. Microbiol.">
        <title>The Global Catalogue of Microorganisms (GCM) 10K type strain sequencing project: providing services to taxonomists for standard genome sequencing and annotation.</title>
        <authorList>
            <consortium name="The Broad Institute Genomics Platform"/>
            <consortium name="The Broad Institute Genome Sequencing Center for Infectious Disease"/>
            <person name="Wu L."/>
            <person name="Ma J."/>
        </authorList>
    </citation>
    <scope>NUCLEOTIDE SEQUENCE [LARGE SCALE GENOMIC DNA]</scope>
    <source>
        <strain evidence="3">JCM 4957</strain>
    </source>
</reference>
<feature type="compositionally biased region" description="Basic and acidic residues" evidence="1">
    <location>
        <begin position="34"/>
        <end position="45"/>
    </location>
</feature>
<gene>
    <name evidence="2" type="ORF">GCM10010384_63870</name>
</gene>
<evidence type="ECO:0000313" key="3">
    <source>
        <dbReference type="Proteomes" id="UP000653308"/>
    </source>
</evidence>
<feature type="region of interest" description="Disordered" evidence="1">
    <location>
        <begin position="1"/>
        <end position="70"/>
    </location>
</feature>
<dbReference type="Proteomes" id="UP000653308">
    <property type="component" value="Unassembled WGS sequence"/>
</dbReference>
<evidence type="ECO:0000256" key="1">
    <source>
        <dbReference type="SAM" id="MobiDB-lite"/>
    </source>
</evidence>
<feature type="compositionally biased region" description="Gly residues" evidence="1">
    <location>
        <begin position="24"/>
        <end position="33"/>
    </location>
</feature>
<comment type="caution">
    <text evidence="2">The sequence shown here is derived from an EMBL/GenBank/DDBJ whole genome shotgun (WGS) entry which is preliminary data.</text>
</comment>
<keyword evidence="3" id="KW-1185">Reference proteome</keyword>
<evidence type="ECO:0000313" key="2">
    <source>
        <dbReference type="EMBL" id="GGY48835.1"/>
    </source>
</evidence>
<protein>
    <submittedName>
        <fullName evidence="2">Uncharacterized protein</fullName>
    </submittedName>
</protein>
<name>A0ABQ3AF76_9ACTN</name>
<feature type="compositionally biased region" description="Acidic residues" evidence="1">
    <location>
        <begin position="46"/>
        <end position="64"/>
    </location>
</feature>
<accession>A0ABQ3AF76</accession>
<sequence length="114" mass="11712">MENQSTAPLASSFHQAMAGKKGSEGVGQVQGGGRGERQVLGQDHDETAEEQRDDDGDQESEEDCADRIAAHVRLLPVEGRGTMAWHTSGAGRGVGGGPKAGCCCGGGAGWLYGL</sequence>